<comment type="similarity">
    <text evidence="1">Belongs to the UPF0598 family.</text>
</comment>
<dbReference type="InterPro" id="IPR028108">
    <property type="entry name" value="DUF4505"/>
</dbReference>
<name>A0A9P0EAL6_NEZVI</name>
<proteinExistence type="inferred from homology"/>
<protein>
    <submittedName>
        <fullName evidence="2">Uncharacterized protein</fullName>
    </submittedName>
</protein>
<accession>A0A9P0EAL6</accession>
<evidence type="ECO:0000256" key="1">
    <source>
        <dbReference type="ARBA" id="ARBA00006322"/>
    </source>
</evidence>
<gene>
    <name evidence="2" type="ORF">NEZAVI_LOCUS2595</name>
</gene>
<keyword evidence="3" id="KW-1185">Reference proteome</keyword>
<dbReference type="Proteomes" id="UP001152798">
    <property type="component" value="Chromosome 1"/>
</dbReference>
<organism evidence="2 3">
    <name type="scientific">Nezara viridula</name>
    <name type="common">Southern green stink bug</name>
    <name type="synonym">Cimex viridulus</name>
    <dbReference type="NCBI Taxonomy" id="85310"/>
    <lineage>
        <taxon>Eukaryota</taxon>
        <taxon>Metazoa</taxon>
        <taxon>Ecdysozoa</taxon>
        <taxon>Arthropoda</taxon>
        <taxon>Hexapoda</taxon>
        <taxon>Insecta</taxon>
        <taxon>Pterygota</taxon>
        <taxon>Neoptera</taxon>
        <taxon>Paraneoptera</taxon>
        <taxon>Hemiptera</taxon>
        <taxon>Heteroptera</taxon>
        <taxon>Panheteroptera</taxon>
        <taxon>Pentatomomorpha</taxon>
        <taxon>Pentatomoidea</taxon>
        <taxon>Pentatomidae</taxon>
        <taxon>Pentatominae</taxon>
        <taxon>Nezara</taxon>
    </lineage>
</organism>
<sequence>MKYNFLKPFLSASSKSVITFTRATCSKVSYIQGQSPHKNIREYFYYIDHQGMLFLDDARMKNFTSCFKDKDFLVFFFKRIRLNNTSRYESSFPYVSLCGRERNYIRCDDVPIVYTHIINNDGQDIFCYGHAGDLMFNNFLPEKLFMDPETGRMYHPCHKTAGSIGLVASKLAIQLSKQLKFENGEDKPPTHFFWKDVFHTLDTSWYFLKKQEMAEKN</sequence>
<dbReference type="Pfam" id="PF14956">
    <property type="entry name" value="DUF4505"/>
    <property type="match status" value="1"/>
</dbReference>
<dbReference type="PANTHER" id="PTHR31449:SF3">
    <property type="entry name" value="UPF0598 PROTEIN C8ORF82"/>
    <property type="match status" value="1"/>
</dbReference>
<dbReference type="EMBL" id="OV725077">
    <property type="protein sequence ID" value="CAH1391602.1"/>
    <property type="molecule type" value="Genomic_DNA"/>
</dbReference>
<dbReference type="AlphaFoldDB" id="A0A9P0EAL6"/>
<evidence type="ECO:0000313" key="3">
    <source>
        <dbReference type="Proteomes" id="UP001152798"/>
    </source>
</evidence>
<dbReference type="PANTHER" id="PTHR31449">
    <property type="entry name" value="UPF0598 PROTEIN C8ORF82"/>
    <property type="match status" value="1"/>
</dbReference>
<dbReference type="OrthoDB" id="10260024at2759"/>
<evidence type="ECO:0000313" key="2">
    <source>
        <dbReference type="EMBL" id="CAH1391602.1"/>
    </source>
</evidence>
<reference evidence="2" key="1">
    <citation type="submission" date="2022-01" db="EMBL/GenBank/DDBJ databases">
        <authorList>
            <person name="King R."/>
        </authorList>
    </citation>
    <scope>NUCLEOTIDE SEQUENCE</scope>
</reference>